<dbReference type="Gene3D" id="3.40.50.2300">
    <property type="match status" value="1"/>
</dbReference>
<dbReference type="InterPro" id="IPR036061">
    <property type="entry name" value="CheW-like_dom_sf"/>
</dbReference>
<evidence type="ECO:0000313" key="17">
    <source>
        <dbReference type="EMBL" id="MRD48332.1"/>
    </source>
</evidence>
<evidence type="ECO:0000256" key="6">
    <source>
        <dbReference type="ARBA" id="ARBA00022777"/>
    </source>
</evidence>
<protein>
    <recommendedName>
        <fullName evidence="3">Chemotaxis protein CheA</fullName>
        <ecNumber evidence="2">2.7.13.3</ecNumber>
    </recommendedName>
</protein>
<dbReference type="OrthoDB" id="9803176at2"/>
<dbReference type="PROSITE" id="PS50894">
    <property type="entry name" value="HPT"/>
    <property type="match status" value="2"/>
</dbReference>
<dbReference type="CDD" id="cd17546">
    <property type="entry name" value="REC_hyHK_CKI1_RcsC-like"/>
    <property type="match status" value="1"/>
</dbReference>
<comment type="catalytic activity">
    <reaction evidence="1">
        <text>ATP + protein L-histidine = ADP + protein N-phospho-L-histidine.</text>
        <dbReference type="EC" id="2.7.13.3"/>
    </reaction>
</comment>
<evidence type="ECO:0000256" key="10">
    <source>
        <dbReference type="PROSITE-ProRule" id="PRU00169"/>
    </source>
</evidence>
<dbReference type="InterPro" id="IPR036097">
    <property type="entry name" value="HisK_dim/P_sf"/>
</dbReference>
<dbReference type="InterPro" id="IPR058661">
    <property type="entry name" value="FimL_2nd"/>
</dbReference>
<dbReference type="PRINTS" id="PR00344">
    <property type="entry name" value="BCTRLSENSOR"/>
</dbReference>
<feature type="coiled-coil region" evidence="11">
    <location>
        <begin position="1522"/>
        <end position="1563"/>
    </location>
</feature>
<dbReference type="PANTHER" id="PTHR43395">
    <property type="entry name" value="SENSOR HISTIDINE KINASE CHEA"/>
    <property type="match status" value="1"/>
</dbReference>
<evidence type="ECO:0000256" key="4">
    <source>
        <dbReference type="ARBA" id="ARBA00022553"/>
    </source>
</evidence>
<reference evidence="17 18" key="1">
    <citation type="submission" date="2019-11" db="EMBL/GenBank/DDBJ databases">
        <title>Caenimonas koreensis gen. nov., sp. nov., isolated from activated sludge.</title>
        <authorList>
            <person name="Seung H.R."/>
        </authorList>
    </citation>
    <scope>NUCLEOTIDE SEQUENCE [LARGE SCALE GENOMIC DNA]</scope>
    <source>
        <strain evidence="17 18">EMB320</strain>
    </source>
</reference>
<dbReference type="InterPro" id="IPR003594">
    <property type="entry name" value="HATPase_dom"/>
</dbReference>
<sequence length="2114" mass="228499">MESSADLDLATTDLGPLAWVLDELRKSLDSASAALRRFVRDTAMARGTDMASVDGGQLRIARQQLHQAVGALEMVGLGAPAHVLRSMEAAVQKFVDRPDLCDEAGAAKVERAGFALTEYLEGLLHGKSVSALALFPQYKDTQALAGAERVHPADLWSLDWRWSDPATPAATEAFVYDPAVRSRMDQGVLKLVKTGEPEAAREIAHISLGLAATQSARQPKVFWKICAGYFEALGLGLLPQDLYVKRAASRILLQYASLAKGELGVSDRLAQDLVFFCSQAVPPAGAQCPSLDAVREAWGLARFKPVDYNTAQFGRFDPVLLSQARKRIGAAKETWSALSGGDANKLKGLQEQFNLVCDSLVKLHPPSQPLAQALTNVVESVVRSARPPGAELAMEVATAVLYLEAAFMDLDPSDPQLAVRTGRLAERLDTARQGGQPEPLEPWMEELYRRVSDRQTMGSVVGELRGTLGELEKLLDQYFRNLQDKTPLRDAPTHLAQMRGVLSVLGLDQAAQAVSRMRETVEEIIIMEIDETRARAAGTFDKLGNNLGALGFLIDMLNYQPALAKKLFVYDDTTGELSPLMGRTGTEDASPGQVPAQAAVEPEDLDRAAREAVLAMTSADPEVAASAFSRLDDAVSAMAPLDAAPAPAPAPVQAAALPLPPSDSDDIEEDDLLDIFLEEAREVVGNGLAAIETLAANPADASELTTLRRAFHTLKGSSRMVGLNEFGEAAWSMEQVLNTWLADQKPATDELRILSTDAMKGFGRWTDDIAAHNDSAWKASQFRVAADALRIENRLMSLSLPQATEQVASVQATDLAFDLPEEFSLDLPDAPVQAAGQPPAEPEIQIPEIDLPDADVPPAQEDPTISIDPLHAPVTEPGLDPLPVDMNFGETHVIRGEPAQALEIPHGELPKELAFDAARTVILRSPEPEQAPPQPMAPEMTADIEGIDFGSLAEVAGPASATPEPAQVPAIEVSFDELEDLGEEIDLSQFDAPLDLPAVEPASPLASQPEATPVQADEAVHDEATAAVADEHADLLADSFEPLEVASEIDEQVKVIGPLRIGIPLYNVYLNEADEWSRRLATEVAEWALELNQPVPDSTVGLAHALAGSSATVGFHALSDIARALEAELQHTQRLAWATPQHGRVFSEAAEEIRRLLHQFAAGFLKEPTAGVIEAMQNLRELEIPRRAEEPEDLEEESSFAPPDFQDTPVTADADNVHLSAQPQEAQPEPVAEFLPEVVHEEAPEEAPEEASEVVLEAVADEALEPAPDEALDVSAPQEPTPLAPVFSASTMAPLVERRQVMTEQDQDDFDIADAVDPDLFPIFEEEATELLPQLGGALRQWTARPENRSARDESLRALHTLKGSARLAGALRLGELAHRMESEIEYLGFETVTTSDIEPILQSFDNMQANFDALRATGGLPPAAAVEAAHDEPEEVDLSGVDAPAVQPLADDAETAPPTAVSPGAQTQAVDWAQATARSLVAKPAAMNLAPQRAASNQAVRVRSQLLDRLVNQAGEVIITRSRLEAELRQLRGSLTDLTGNLDRLRAQLRDIELQAESQMQSRLAQAKDSAAGFDPLEFDRFTRVQELTRMMAESVNDVATVQRNLQRTVESTEDDLIAQARQTRELQRDLLRTRMVEFEGISDRLYRVVRLASKETGKQVKLDITGGSIEMDRGVLDRMTPAFEHLLRNCVAHGIEDPQVRIASGKDAAGTILIGLQHEGNDVSVEFRDDGAGLDVARIREKALSQGLIAPDAQLSDQDAANLIFMPGFSTAATVTELSGRGIGMDVVRAEVNGLGGRIETATQAGKGTSFRLVLPLTTAVTQVVMIRSGKQSVGVPANLIEIVRRATPKDIEQAYNSGTYEFGGEQLPFYWSGALLQSSQRSDEPQSRTLPVVIFRSAAQRIAVHVDEVLGNQEVVVKNLGPQLARLPGLAGMTVLASGAVVLIYNPVALSTVYGEQARQMSADRAQPDMLESGGASTPVAPVVAQIPLVLVVDDSITVRRVTQRLLQREGYRVALAADGLQALERLADEKPTVVLSDIEMPRMDGFDLARNIRGDARLKDLPIIMITSRIAEKHREHAKELGVDHYLGKPYSEEELLSLVKHYSTAASLA</sequence>
<dbReference type="RefSeq" id="WP_153585652.1">
    <property type="nucleotide sequence ID" value="NZ_WJBU01000012.1"/>
</dbReference>
<dbReference type="InterPro" id="IPR002545">
    <property type="entry name" value="CheW-lke_dom"/>
</dbReference>
<evidence type="ECO:0000256" key="11">
    <source>
        <dbReference type="SAM" id="Coils"/>
    </source>
</evidence>
<dbReference type="CDD" id="cd00088">
    <property type="entry name" value="HPT"/>
    <property type="match status" value="2"/>
</dbReference>
<feature type="modified residue" description="4-aspartylphosphate" evidence="10">
    <location>
        <position position="2041"/>
    </location>
</feature>
<dbReference type="SUPFAM" id="SSF52172">
    <property type="entry name" value="CheY-like"/>
    <property type="match status" value="1"/>
</dbReference>
<dbReference type="PROSITE" id="PS50109">
    <property type="entry name" value="HIS_KIN"/>
    <property type="match status" value="1"/>
</dbReference>
<evidence type="ECO:0000313" key="18">
    <source>
        <dbReference type="Proteomes" id="UP000487350"/>
    </source>
</evidence>
<dbReference type="Pfam" id="PF02895">
    <property type="entry name" value="H-kinase_dim"/>
    <property type="match status" value="1"/>
</dbReference>
<proteinExistence type="predicted"/>
<dbReference type="Gene3D" id="3.30.565.10">
    <property type="entry name" value="Histidine kinase-like ATPase, C-terminal domain"/>
    <property type="match status" value="1"/>
</dbReference>
<evidence type="ECO:0000256" key="12">
    <source>
        <dbReference type="SAM" id="MobiDB-lite"/>
    </source>
</evidence>
<evidence type="ECO:0000256" key="1">
    <source>
        <dbReference type="ARBA" id="ARBA00000085"/>
    </source>
</evidence>
<keyword evidence="11" id="KW-0175">Coiled coil</keyword>
<dbReference type="InterPro" id="IPR005467">
    <property type="entry name" value="His_kinase_dom"/>
</dbReference>
<dbReference type="InterPro" id="IPR036890">
    <property type="entry name" value="HATPase_C_sf"/>
</dbReference>
<dbReference type="InterPro" id="IPR036641">
    <property type="entry name" value="HPT_dom_sf"/>
</dbReference>
<dbReference type="GO" id="GO:0005737">
    <property type="term" value="C:cytoplasm"/>
    <property type="evidence" value="ECO:0007669"/>
    <property type="project" value="InterPro"/>
</dbReference>
<evidence type="ECO:0000256" key="5">
    <source>
        <dbReference type="ARBA" id="ARBA00022679"/>
    </source>
</evidence>
<dbReference type="Pfam" id="PF02518">
    <property type="entry name" value="HATPase_c"/>
    <property type="match status" value="1"/>
</dbReference>
<keyword evidence="4 10" id="KW-0597">Phosphoprotein</keyword>
<keyword evidence="5" id="KW-0808">Transferase</keyword>
<feature type="region of interest" description="Disordered" evidence="12">
    <location>
        <begin position="1189"/>
        <end position="1211"/>
    </location>
</feature>
<dbReference type="EMBL" id="WJBU01000012">
    <property type="protein sequence ID" value="MRD48332.1"/>
    <property type="molecule type" value="Genomic_DNA"/>
</dbReference>
<dbReference type="SMART" id="SM00073">
    <property type="entry name" value="HPT"/>
    <property type="match status" value="2"/>
</dbReference>
<evidence type="ECO:0000256" key="8">
    <source>
        <dbReference type="ARBA" id="ARBA00035100"/>
    </source>
</evidence>
<dbReference type="EC" id="2.7.13.3" evidence="2"/>
<feature type="domain" description="Histidine kinase" evidence="13">
    <location>
        <begin position="1588"/>
        <end position="1821"/>
    </location>
</feature>
<dbReference type="InterPro" id="IPR008207">
    <property type="entry name" value="Sig_transdc_His_kin_Hpt_dom"/>
</dbReference>
<name>A0A844B546_9BURK</name>
<feature type="modified residue" description="Phosphohistidine" evidence="9">
    <location>
        <position position="1360"/>
    </location>
</feature>
<dbReference type="GO" id="GO:0006935">
    <property type="term" value="P:chemotaxis"/>
    <property type="evidence" value="ECO:0007669"/>
    <property type="project" value="InterPro"/>
</dbReference>
<dbReference type="SUPFAM" id="SSF50341">
    <property type="entry name" value="CheW-like"/>
    <property type="match status" value="1"/>
</dbReference>
<dbReference type="SUPFAM" id="SSF47384">
    <property type="entry name" value="Homodimeric domain of signal transducing histidine kinase"/>
    <property type="match status" value="1"/>
</dbReference>
<keyword evidence="7" id="KW-0902">Two-component regulatory system</keyword>
<dbReference type="Pfam" id="PF26379">
    <property type="entry name" value="FimL_2nd"/>
    <property type="match status" value="1"/>
</dbReference>
<dbReference type="SMART" id="SM00260">
    <property type="entry name" value="CheW"/>
    <property type="match status" value="1"/>
</dbReference>
<dbReference type="SMART" id="SM01231">
    <property type="entry name" value="H-kinase_dim"/>
    <property type="match status" value="1"/>
</dbReference>
<dbReference type="Gene3D" id="2.30.30.40">
    <property type="entry name" value="SH3 Domains"/>
    <property type="match status" value="1"/>
</dbReference>
<dbReference type="Pfam" id="PF01627">
    <property type="entry name" value="Hpt"/>
    <property type="match status" value="3"/>
</dbReference>
<dbReference type="InterPro" id="IPR001789">
    <property type="entry name" value="Sig_transdc_resp-reg_receiver"/>
</dbReference>
<evidence type="ECO:0000259" key="13">
    <source>
        <dbReference type="PROSITE" id="PS50109"/>
    </source>
</evidence>
<evidence type="ECO:0000259" key="16">
    <source>
        <dbReference type="PROSITE" id="PS50894"/>
    </source>
</evidence>
<feature type="modified residue" description="Phosphohistidine" evidence="9">
    <location>
        <position position="712"/>
    </location>
</feature>
<evidence type="ECO:0000256" key="9">
    <source>
        <dbReference type="PROSITE-ProRule" id="PRU00110"/>
    </source>
</evidence>
<evidence type="ECO:0000256" key="2">
    <source>
        <dbReference type="ARBA" id="ARBA00012438"/>
    </source>
</evidence>
<dbReference type="Pfam" id="PF00072">
    <property type="entry name" value="Response_reg"/>
    <property type="match status" value="1"/>
</dbReference>
<evidence type="ECO:0000256" key="3">
    <source>
        <dbReference type="ARBA" id="ARBA00021495"/>
    </source>
</evidence>
<dbReference type="PANTHER" id="PTHR43395:SF8">
    <property type="entry name" value="HISTIDINE KINASE"/>
    <property type="match status" value="1"/>
</dbReference>
<dbReference type="InterPro" id="IPR004105">
    <property type="entry name" value="CheA-like_dim"/>
</dbReference>
<dbReference type="PROSITE" id="PS50110">
    <property type="entry name" value="RESPONSE_REGULATORY"/>
    <property type="match status" value="1"/>
</dbReference>
<dbReference type="SUPFAM" id="SSF55874">
    <property type="entry name" value="ATPase domain of HSP90 chaperone/DNA topoisomerase II/histidine kinase"/>
    <property type="match status" value="1"/>
</dbReference>
<dbReference type="InterPro" id="IPR051315">
    <property type="entry name" value="Bact_Chemotaxis_CheA"/>
</dbReference>
<dbReference type="SMART" id="SM00387">
    <property type="entry name" value="HATPase_c"/>
    <property type="match status" value="1"/>
</dbReference>
<evidence type="ECO:0000256" key="7">
    <source>
        <dbReference type="ARBA" id="ARBA00023012"/>
    </source>
</evidence>
<evidence type="ECO:0000259" key="14">
    <source>
        <dbReference type="PROSITE" id="PS50110"/>
    </source>
</evidence>
<keyword evidence="18" id="KW-1185">Reference proteome</keyword>
<evidence type="ECO:0000259" key="15">
    <source>
        <dbReference type="PROSITE" id="PS50851"/>
    </source>
</evidence>
<dbReference type="PROSITE" id="PS50851">
    <property type="entry name" value="CHEW"/>
    <property type="match status" value="1"/>
</dbReference>
<dbReference type="SMART" id="SM00448">
    <property type="entry name" value="REC"/>
    <property type="match status" value="1"/>
</dbReference>
<feature type="domain" description="HPt" evidence="16">
    <location>
        <begin position="1313"/>
        <end position="1415"/>
    </location>
</feature>
<accession>A0A844B546</accession>
<dbReference type="Pfam" id="PF01584">
    <property type="entry name" value="CheW"/>
    <property type="match status" value="1"/>
</dbReference>
<dbReference type="InterPro" id="IPR011006">
    <property type="entry name" value="CheY-like_superfamily"/>
</dbReference>
<gene>
    <name evidence="17" type="ORF">GHT07_13665</name>
</gene>
<comment type="function">
    <text evidence="8">Involved in the transmission of sensory signals from the chemoreceptors to the flagellar motors. CheA is autophosphorylated; it can transfer its phosphate group to either CheB or CheY.</text>
</comment>
<comment type="caution">
    <text evidence="17">The sequence shown here is derived from an EMBL/GenBank/DDBJ whole genome shotgun (WGS) entry which is preliminary data.</text>
</comment>
<feature type="domain" description="HPt" evidence="16">
    <location>
        <begin position="665"/>
        <end position="776"/>
    </location>
</feature>
<dbReference type="Proteomes" id="UP000487350">
    <property type="component" value="Unassembled WGS sequence"/>
</dbReference>
<dbReference type="SUPFAM" id="SSF47226">
    <property type="entry name" value="Histidine-containing phosphotransfer domain, HPT domain"/>
    <property type="match status" value="3"/>
</dbReference>
<feature type="domain" description="Response regulatory" evidence="14">
    <location>
        <begin position="1992"/>
        <end position="2108"/>
    </location>
</feature>
<dbReference type="InterPro" id="IPR004358">
    <property type="entry name" value="Sig_transdc_His_kin-like_C"/>
</dbReference>
<organism evidence="17 18">
    <name type="scientific">Caenimonas koreensis DSM 17982</name>
    <dbReference type="NCBI Taxonomy" id="1121255"/>
    <lineage>
        <taxon>Bacteria</taxon>
        <taxon>Pseudomonadati</taxon>
        <taxon>Pseudomonadota</taxon>
        <taxon>Betaproteobacteria</taxon>
        <taxon>Burkholderiales</taxon>
        <taxon>Comamonadaceae</taxon>
        <taxon>Caenimonas</taxon>
    </lineage>
</organism>
<feature type="domain" description="CheW-like" evidence="15">
    <location>
        <begin position="1823"/>
        <end position="1959"/>
    </location>
</feature>
<dbReference type="FunFam" id="3.30.565.10:FF:000016">
    <property type="entry name" value="Chemotaxis protein CheA, putative"/>
    <property type="match status" value="1"/>
</dbReference>
<keyword evidence="6" id="KW-0418">Kinase</keyword>
<dbReference type="Gene3D" id="1.20.120.160">
    <property type="entry name" value="HPT domain"/>
    <property type="match status" value="3"/>
</dbReference>
<dbReference type="GO" id="GO:0000155">
    <property type="term" value="F:phosphorelay sensor kinase activity"/>
    <property type="evidence" value="ECO:0007669"/>
    <property type="project" value="InterPro"/>
</dbReference>